<protein>
    <recommendedName>
        <fullName evidence="6">Ribonuclease D</fullName>
        <shortName evidence="6">RNase D</shortName>
        <ecNumber evidence="6">3.1.13.5</ecNumber>
    </recommendedName>
</protein>
<evidence type="ECO:0000256" key="3">
    <source>
        <dbReference type="ARBA" id="ARBA00022722"/>
    </source>
</evidence>
<reference evidence="9" key="1">
    <citation type="submission" date="2017-05" db="EMBL/GenBank/DDBJ databases">
        <authorList>
            <person name="Barney B.M."/>
        </authorList>
    </citation>
    <scope>NUCLEOTIDE SEQUENCE [LARGE SCALE GENOMIC DNA]</scope>
    <source>
        <strain evidence="9">PSBB022</strain>
    </source>
</reference>
<comment type="caution">
    <text evidence="8">The sequence shown here is derived from an EMBL/GenBank/DDBJ whole genome shotgun (WGS) entry which is preliminary data.</text>
</comment>
<organism evidence="8 9">
    <name type="scientific">Cellvibrio mixtus</name>
    <dbReference type="NCBI Taxonomy" id="39650"/>
    <lineage>
        <taxon>Bacteria</taxon>
        <taxon>Pseudomonadati</taxon>
        <taxon>Pseudomonadota</taxon>
        <taxon>Gammaproteobacteria</taxon>
        <taxon>Cellvibrionales</taxon>
        <taxon>Cellvibrionaceae</taxon>
        <taxon>Cellvibrio</taxon>
    </lineage>
</organism>
<dbReference type="InterPro" id="IPR044876">
    <property type="entry name" value="HRDC_dom_sf"/>
</dbReference>
<dbReference type="PANTHER" id="PTHR47649:SF1">
    <property type="entry name" value="RIBONUCLEASE D"/>
    <property type="match status" value="1"/>
</dbReference>
<keyword evidence="4 6" id="KW-0378">Hydrolase</keyword>
<dbReference type="AlphaFoldDB" id="A0A266Q715"/>
<dbReference type="GO" id="GO:0005737">
    <property type="term" value="C:cytoplasm"/>
    <property type="evidence" value="ECO:0007669"/>
    <property type="project" value="UniProtKB-SubCell"/>
</dbReference>
<dbReference type="SMART" id="SM00474">
    <property type="entry name" value="35EXOc"/>
    <property type="match status" value="1"/>
</dbReference>
<dbReference type="GO" id="GO:0008408">
    <property type="term" value="F:3'-5' exonuclease activity"/>
    <property type="evidence" value="ECO:0007669"/>
    <property type="project" value="InterPro"/>
</dbReference>
<keyword evidence="9" id="KW-1185">Reference proteome</keyword>
<evidence type="ECO:0000313" key="9">
    <source>
        <dbReference type="Proteomes" id="UP000216101"/>
    </source>
</evidence>
<dbReference type="InterPro" id="IPR002121">
    <property type="entry name" value="HRDC_dom"/>
</dbReference>
<dbReference type="PANTHER" id="PTHR47649">
    <property type="entry name" value="RIBONUCLEASE D"/>
    <property type="match status" value="1"/>
</dbReference>
<dbReference type="SUPFAM" id="SSF53098">
    <property type="entry name" value="Ribonuclease H-like"/>
    <property type="match status" value="1"/>
</dbReference>
<dbReference type="RefSeq" id="WP_094983536.1">
    <property type="nucleotide sequence ID" value="NZ_NHNI01000001.1"/>
</dbReference>
<dbReference type="InterPro" id="IPR048579">
    <property type="entry name" value="RNAseD_HRDC_C"/>
</dbReference>
<dbReference type="GO" id="GO:0003676">
    <property type="term" value="F:nucleic acid binding"/>
    <property type="evidence" value="ECO:0007669"/>
    <property type="project" value="InterPro"/>
</dbReference>
<name>A0A266Q715_9GAMM</name>
<evidence type="ECO:0000256" key="6">
    <source>
        <dbReference type="HAMAP-Rule" id="MF_01899"/>
    </source>
</evidence>
<dbReference type="NCBIfam" id="TIGR01388">
    <property type="entry name" value="rnd"/>
    <property type="match status" value="1"/>
</dbReference>
<comment type="catalytic activity">
    <reaction evidence="6">
        <text>Exonucleolytic cleavage that removes extra residues from the 3'-terminus of tRNA to produce 5'-mononucleotides.</text>
        <dbReference type="EC" id="3.1.13.5"/>
    </reaction>
</comment>
<evidence type="ECO:0000256" key="5">
    <source>
        <dbReference type="ARBA" id="ARBA00022839"/>
    </source>
</evidence>
<feature type="domain" description="HRDC" evidence="7">
    <location>
        <begin position="214"/>
        <end position="294"/>
    </location>
</feature>
<keyword evidence="1 6" id="KW-0963">Cytoplasm</keyword>
<evidence type="ECO:0000256" key="2">
    <source>
        <dbReference type="ARBA" id="ARBA00022694"/>
    </source>
</evidence>
<dbReference type="Proteomes" id="UP000216101">
    <property type="component" value="Unassembled WGS sequence"/>
</dbReference>
<dbReference type="InterPro" id="IPR010997">
    <property type="entry name" value="HRDC-like_sf"/>
</dbReference>
<dbReference type="CDD" id="cd06142">
    <property type="entry name" value="RNaseD_exo"/>
    <property type="match status" value="1"/>
</dbReference>
<dbReference type="GO" id="GO:0033890">
    <property type="term" value="F:ribonuclease D activity"/>
    <property type="evidence" value="ECO:0007669"/>
    <property type="project" value="UniProtKB-UniRule"/>
</dbReference>
<comment type="subcellular location">
    <subcellularLocation>
        <location evidence="6">Cytoplasm</location>
    </subcellularLocation>
</comment>
<dbReference type="Pfam" id="PF01612">
    <property type="entry name" value="DNA_pol_A_exo1"/>
    <property type="match status" value="1"/>
</dbReference>
<dbReference type="Gene3D" id="1.10.150.80">
    <property type="entry name" value="HRDC domain"/>
    <property type="match status" value="2"/>
</dbReference>
<proteinExistence type="inferred from homology"/>
<dbReference type="EC" id="3.1.13.5" evidence="6"/>
<comment type="function">
    <text evidence="6">Exonuclease involved in the 3' processing of various precursor tRNAs. Initiates hydrolysis at the 3'-terminus of an RNA molecule and releases 5'-mononucleotides.</text>
</comment>
<accession>A0A266Q715</accession>
<evidence type="ECO:0000256" key="1">
    <source>
        <dbReference type="ARBA" id="ARBA00022490"/>
    </source>
</evidence>
<dbReference type="STRING" id="1209072.GCA_000766945_00261"/>
<dbReference type="HAMAP" id="MF_01899">
    <property type="entry name" value="RNase_D"/>
    <property type="match status" value="1"/>
</dbReference>
<dbReference type="GO" id="GO:0000166">
    <property type="term" value="F:nucleotide binding"/>
    <property type="evidence" value="ECO:0007669"/>
    <property type="project" value="InterPro"/>
</dbReference>
<dbReference type="Gene3D" id="3.30.420.10">
    <property type="entry name" value="Ribonuclease H-like superfamily/Ribonuclease H"/>
    <property type="match status" value="1"/>
</dbReference>
<dbReference type="InterPro" id="IPR006292">
    <property type="entry name" value="RNase_D"/>
</dbReference>
<dbReference type="InterPro" id="IPR012337">
    <property type="entry name" value="RNaseH-like_sf"/>
</dbReference>
<keyword evidence="2 6" id="KW-0819">tRNA processing</keyword>
<comment type="cofactor">
    <cofactor evidence="6">
        <name>a divalent metal cation</name>
        <dbReference type="ChEBI" id="CHEBI:60240"/>
    </cofactor>
</comment>
<dbReference type="GO" id="GO:0042780">
    <property type="term" value="P:tRNA 3'-end processing"/>
    <property type="evidence" value="ECO:0007669"/>
    <property type="project" value="UniProtKB-UniRule"/>
</dbReference>
<evidence type="ECO:0000256" key="4">
    <source>
        <dbReference type="ARBA" id="ARBA00022801"/>
    </source>
</evidence>
<evidence type="ECO:0000259" key="7">
    <source>
        <dbReference type="PROSITE" id="PS50967"/>
    </source>
</evidence>
<evidence type="ECO:0000313" key="8">
    <source>
        <dbReference type="EMBL" id="OZY85677.1"/>
    </source>
</evidence>
<dbReference type="InterPro" id="IPR002562">
    <property type="entry name" value="3'-5'_exonuclease_dom"/>
</dbReference>
<dbReference type="InterPro" id="IPR051086">
    <property type="entry name" value="RNase_D-like"/>
</dbReference>
<gene>
    <name evidence="6" type="primary">rnd</name>
    <name evidence="8" type="ORF">CBP51_01080</name>
</gene>
<dbReference type="Pfam" id="PF21293">
    <property type="entry name" value="RNAseD_HRDC_C"/>
    <property type="match status" value="1"/>
</dbReference>
<comment type="similarity">
    <text evidence="6">Belongs to the RNase D family.</text>
</comment>
<dbReference type="EMBL" id="NHNI01000001">
    <property type="protein sequence ID" value="OZY85677.1"/>
    <property type="molecule type" value="Genomic_DNA"/>
</dbReference>
<dbReference type="Pfam" id="PF00570">
    <property type="entry name" value="HRDC"/>
    <property type="match status" value="1"/>
</dbReference>
<dbReference type="SUPFAM" id="SSF47819">
    <property type="entry name" value="HRDC-like"/>
    <property type="match status" value="2"/>
</dbReference>
<dbReference type="PROSITE" id="PS50967">
    <property type="entry name" value="HRDC"/>
    <property type="match status" value="1"/>
</dbReference>
<keyword evidence="5 6" id="KW-0269">Exonuclease</keyword>
<dbReference type="InterPro" id="IPR036397">
    <property type="entry name" value="RNaseH_sf"/>
</dbReference>
<keyword evidence="3 6" id="KW-0540">Nuclease</keyword>
<sequence>MLIPTEPIWIDQDDQLAELCACWQQQAALAIDTEFMRSDTFYPIAGLLQIGDGKGCYLIDPLAISDLEPLRALMLNPAVTKVLHSCSEDMEVFQRWLGVVPSPLFDTQIAAAFAGLGFGLGYANLVKSLLAIEIPKEETRSDWLQRPLSAAQLKYAALDVAHMLIVYGKLLQLLKTSERLAWVKSDCADVVTNARKTDDFSDAYQKVAFAWKLREQELLILKALCIWRETEARARDIPRNRLIKEPSLWEIARKRIQDASQLQRVPDIPSRTLKNDSDTLLSIVAEALDLDASAWPARLDPPLAQSEGPLMKALKNYVREVAEQAQLPPEVLIRKKDYEQLVRSGMNGGEYRLPERLLGWRYDLIGEGLLRIVQQQNAPLQNLQQQGESQ</sequence>